<dbReference type="SUPFAM" id="SSF48208">
    <property type="entry name" value="Six-hairpin glycosidases"/>
    <property type="match status" value="1"/>
</dbReference>
<evidence type="ECO:0000313" key="5">
    <source>
        <dbReference type="Proteomes" id="UP000317977"/>
    </source>
</evidence>
<dbReference type="CDD" id="cd02955">
    <property type="entry name" value="SSP411"/>
    <property type="match status" value="1"/>
</dbReference>
<evidence type="ECO:0000256" key="1">
    <source>
        <dbReference type="SAM" id="SignalP"/>
    </source>
</evidence>
<gene>
    <name evidence="4" type="ORF">Poly59_47380</name>
</gene>
<comment type="caution">
    <text evidence="4">The sequence shown here is derived from an EMBL/GenBank/DDBJ whole genome shotgun (WGS) entry which is preliminary data.</text>
</comment>
<evidence type="ECO:0000259" key="2">
    <source>
        <dbReference type="Pfam" id="PF03190"/>
    </source>
</evidence>
<dbReference type="EMBL" id="SJPX01000005">
    <property type="protein sequence ID" value="TWU47894.1"/>
    <property type="molecule type" value="Genomic_DNA"/>
</dbReference>
<dbReference type="InterPro" id="IPR004879">
    <property type="entry name" value="Ssp411-like_TRX"/>
</dbReference>
<dbReference type="Gene3D" id="1.50.10.10">
    <property type="match status" value="1"/>
</dbReference>
<dbReference type="GO" id="GO:0005975">
    <property type="term" value="P:carbohydrate metabolic process"/>
    <property type="evidence" value="ECO:0007669"/>
    <property type="project" value="InterPro"/>
</dbReference>
<feature type="chain" id="PRO_5022822107" evidence="1">
    <location>
        <begin position="26"/>
        <end position="804"/>
    </location>
</feature>
<feature type="domain" description="Thiol:disulfide interchange protein DsbD N-terminal" evidence="3">
    <location>
        <begin position="678"/>
        <end position="793"/>
    </location>
</feature>
<feature type="domain" description="Spermatogenesis-associated protein 20-like TRX" evidence="2">
    <location>
        <begin position="35"/>
        <end position="191"/>
    </location>
</feature>
<dbReference type="RefSeq" id="WP_146536340.1">
    <property type="nucleotide sequence ID" value="NZ_SJPX01000005.1"/>
</dbReference>
<evidence type="ECO:0000313" key="4">
    <source>
        <dbReference type="EMBL" id="TWU47894.1"/>
    </source>
</evidence>
<dbReference type="InterPro" id="IPR008928">
    <property type="entry name" value="6-hairpin_glycosidase_sf"/>
</dbReference>
<dbReference type="Gene3D" id="3.40.30.10">
    <property type="entry name" value="Glutaredoxin"/>
    <property type="match status" value="1"/>
</dbReference>
<dbReference type="InterPro" id="IPR024705">
    <property type="entry name" value="Ssp411"/>
</dbReference>
<dbReference type="PANTHER" id="PTHR42899">
    <property type="entry name" value="SPERMATOGENESIS-ASSOCIATED PROTEIN 20"/>
    <property type="match status" value="1"/>
</dbReference>
<feature type="signal peptide" evidence="1">
    <location>
        <begin position="1"/>
        <end position="25"/>
    </location>
</feature>
<dbReference type="InterPro" id="IPR028250">
    <property type="entry name" value="DsbDN"/>
</dbReference>
<dbReference type="InterPro" id="IPR012341">
    <property type="entry name" value="6hp_glycosidase-like_sf"/>
</dbReference>
<dbReference type="Proteomes" id="UP000317977">
    <property type="component" value="Unassembled WGS sequence"/>
</dbReference>
<sequence precursor="true">MNLRRAMACLVVLLFAIGQGSFSFSQEDATMHKHTNKLIDETSPYLLQHAHNPVDWYPWGPEAFAKAKKENKPVFLSIGYSTCYWCHVMERESFEREDVAEVMNANYVCIKVDREERPDLDQQFMIATQLVTRGSGGWPNSVWLTPDGKAWMAGTYFSHDSFKRILSQLSGIWKTRNDEVMKQAGAITDMISRAGQSPDSTKPASKELISVAIEALKSRFDSVEGGFGGAPKFPPHSALALLVDQHRREPDAAVLKMINTTLTKMSRGGVHDQIGGGFHRYSTDAKWLLPHFEKMLYDNAQLMRAYTDGYLLSEDDSYLAAVDGIVEWLSREMTSPEGGFYSAIDSESDATEGKYYVWTRDEIVSVLGKDDADVFAGVYGVLADGNFHDEASGEQSTSNILHLPKPISQFAAAAKLDESELEVRLSAMRSKLLAERQKRLYPHLDDKVLAAWNGLMIESLAYAGRTLERPDYVEAARRAADFVLGSMIIDGRLQRTSRGGQSKLDGYLNDHAFMAAALLELHRATEEAKYLDAAIDLADRMLADFQDEQAGGFFFTSRSANHAAGNEQNDFVIRSKNLGGGGNLPSGNGIAARVMLELATLTGDAKYREAANRTIEGLAGSLWASAGNADELLVALAMQLETGAAVASAAGVTVNDSLSDADLRFTANAIVGELFASQIRVGRGETVDFAIRLSIEPGWHLYGDNPGVDFVQSTTLDISSAEPFFDAKIATPKGTRKLDEVLKQNLVLYQGEVTFRATVQIAGDAPLGKQPLTFTLRSQACDASRCIAPQTTDAVFEIEVVDHS</sequence>
<proteinExistence type="predicted"/>
<accession>A0A5C6EHD6</accession>
<evidence type="ECO:0000259" key="3">
    <source>
        <dbReference type="Pfam" id="PF11412"/>
    </source>
</evidence>
<dbReference type="Gene3D" id="2.60.40.1250">
    <property type="entry name" value="Thiol:disulfide interchange protein DsbD, N-terminal domain"/>
    <property type="match status" value="1"/>
</dbReference>
<keyword evidence="1" id="KW-0732">Signal</keyword>
<dbReference type="PANTHER" id="PTHR42899:SF1">
    <property type="entry name" value="SPERMATOGENESIS-ASSOCIATED PROTEIN 20"/>
    <property type="match status" value="1"/>
</dbReference>
<organism evidence="4 5">
    <name type="scientific">Rubripirellula reticaptiva</name>
    <dbReference type="NCBI Taxonomy" id="2528013"/>
    <lineage>
        <taxon>Bacteria</taxon>
        <taxon>Pseudomonadati</taxon>
        <taxon>Planctomycetota</taxon>
        <taxon>Planctomycetia</taxon>
        <taxon>Pirellulales</taxon>
        <taxon>Pirellulaceae</taxon>
        <taxon>Rubripirellula</taxon>
    </lineage>
</organism>
<keyword evidence="5" id="KW-1185">Reference proteome</keyword>
<dbReference type="SUPFAM" id="SSF52833">
    <property type="entry name" value="Thioredoxin-like"/>
    <property type="match status" value="1"/>
</dbReference>
<reference evidence="4 5" key="1">
    <citation type="submission" date="2019-02" db="EMBL/GenBank/DDBJ databases">
        <title>Deep-cultivation of Planctomycetes and their phenomic and genomic characterization uncovers novel biology.</title>
        <authorList>
            <person name="Wiegand S."/>
            <person name="Jogler M."/>
            <person name="Boedeker C."/>
            <person name="Pinto D."/>
            <person name="Vollmers J."/>
            <person name="Rivas-Marin E."/>
            <person name="Kohn T."/>
            <person name="Peeters S.H."/>
            <person name="Heuer A."/>
            <person name="Rast P."/>
            <person name="Oberbeckmann S."/>
            <person name="Bunk B."/>
            <person name="Jeske O."/>
            <person name="Meyerdierks A."/>
            <person name="Storesund J.E."/>
            <person name="Kallscheuer N."/>
            <person name="Luecker S."/>
            <person name="Lage O.M."/>
            <person name="Pohl T."/>
            <person name="Merkel B.J."/>
            <person name="Hornburger P."/>
            <person name="Mueller R.-W."/>
            <person name="Bruemmer F."/>
            <person name="Labrenz M."/>
            <person name="Spormann A.M."/>
            <person name="Op Den Camp H."/>
            <person name="Overmann J."/>
            <person name="Amann R."/>
            <person name="Jetten M.S.M."/>
            <person name="Mascher T."/>
            <person name="Medema M.H."/>
            <person name="Devos D.P."/>
            <person name="Kaster A.-K."/>
            <person name="Ovreas L."/>
            <person name="Rohde M."/>
            <person name="Galperin M.Y."/>
            <person name="Jogler C."/>
        </authorList>
    </citation>
    <scope>NUCLEOTIDE SEQUENCE [LARGE SCALE GENOMIC DNA]</scope>
    <source>
        <strain evidence="4 5">Poly59</strain>
    </source>
</reference>
<protein>
    <submittedName>
        <fullName evidence="4">Disulfide bond corrector protein DsbC</fullName>
    </submittedName>
</protein>
<dbReference type="OrthoDB" id="9762614at2"/>
<name>A0A5C6EHD6_9BACT</name>
<dbReference type="InterPro" id="IPR036249">
    <property type="entry name" value="Thioredoxin-like_sf"/>
</dbReference>
<dbReference type="AlphaFoldDB" id="A0A5C6EHD6"/>
<dbReference type="Pfam" id="PF03190">
    <property type="entry name" value="Thioredox_DsbH"/>
    <property type="match status" value="1"/>
</dbReference>
<dbReference type="InterPro" id="IPR036929">
    <property type="entry name" value="DsbDN_sf"/>
</dbReference>
<dbReference type="Pfam" id="PF11412">
    <property type="entry name" value="DsbD_N"/>
    <property type="match status" value="1"/>
</dbReference>